<protein>
    <recommendedName>
        <fullName evidence="4">Aminopeptidase</fullName>
    </recommendedName>
</protein>
<dbReference type="Proteomes" id="UP001597295">
    <property type="component" value="Unassembled WGS sequence"/>
</dbReference>
<accession>A0ABW5E1I6</accession>
<evidence type="ECO:0008006" key="4">
    <source>
        <dbReference type="Google" id="ProtNLM"/>
    </source>
</evidence>
<dbReference type="Pfam" id="PF25851">
    <property type="entry name" value="YafT"/>
    <property type="match status" value="1"/>
</dbReference>
<proteinExistence type="predicted"/>
<dbReference type="PROSITE" id="PS51257">
    <property type="entry name" value="PROKAR_LIPOPROTEIN"/>
    <property type="match status" value="1"/>
</dbReference>
<feature type="signal peptide" evidence="1">
    <location>
        <begin position="1"/>
        <end position="19"/>
    </location>
</feature>
<dbReference type="EMBL" id="JBHUIP010000016">
    <property type="protein sequence ID" value="MFD2265476.1"/>
    <property type="molecule type" value="Genomic_DNA"/>
</dbReference>
<reference evidence="3" key="1">
    <citation type="journal article" date="2019" name="Int. J. Syst. Evol. Microbiol.">
        <title>The Global Catalogue of Microorganisms (GCM) 10K type strain sequencing project: providing services to taxonomists for standard genome sequencing and annotation.</title>
        <authorList>
            <consortium name="The Broad Institute Genomics Platform"/>
            <consortium name="The Broad Institute Genome Sequencing Center for Infectious Disease"/>
            <person name="Wu L."/>
            <person name="Ma J."/>
        </authorList>
    </citation>
    <scope>NUCLEOTIDE SEQUENCE [LARGE SCALE GENOMIC DNA]</scope>
    <source>
        <strain evidence="3">CGMCC 1.19062</strain>
    </source>
</reference>
<gene>
    <name evidence="2" type="ORF">ACFSM5_21420</name>
</gene>
<keyword evidence="1" id="KW-0732">Signal</keyword>
<evidence type="ECO:0000313" key="3">
    <source>
        <dbReference type="Proteomes" id="UP001597295"/>
    </source>
</evidence>
<organism evidence="2 3">
    <name type="scientific">Lacibacterium aquatile</name>
    <dbReference type="NCBI Taxonomy" id="1168082"/>
    <lineage>
        <taxon>Bacteria</taxon>
        <taxon>Pseudomonadati</taxon>
        <taxon>Pseudomonadota</taxon>
        <taxon>Alphaproteobacteria</taxon>
        <taxon>Rhodospirillales</taxon>
        <taxon>Rhodospirillaceae</taxon>
    </lineage>
</organism>
<feature type="chain" id="PRO_5046912667" description="Aminopeptidase" evidence="1">
    <location>
        <begin position="20"/>
        <end position="252"/>
    </location>
</feature>
<comment type="caution">
    <text evidence="2">The sequence shown here is derived from an EMBL/GenBank/DDBJ whole genome shotgun (WGS) entry which is preliminary data.</text>
</comment>
<sequence>MFIPTLRLLAVSSALLVLAACSTRSISDSGYKGEGSSYTASAYAYKGELSPYDILGVDLDRPITEEDIARAMAARKPIQVKKGSSIMLVQSGAAIPDSDMVAALERSYSVATFSGVPAFPAGADQKVVQTLPKDQYAKLFRLAAAKGGYETIIVYWGLLEAGTQSGATKAVSWVPFVGASIPDQFQTMRIRLNMAVIDTRTGQWETFAPSAFTDEALSSSRSRAASDQEQVALLKKQAYDGAAEALARKYGG</sequence>
<evidence type="ECO:0000313" key="2">
    <source>
        <dbReference type="EMBL" id="MFD2265476.1"/>
    </source>
</evidence>
<dbReference type="RefSeq" id="WP_379878856.1">
    <property type="nucleotide sequence ID" value="NZ_JBHUIP010000016.1"/>
</dbReference>
<name>A0ABW5E1I6_9PROT</name>
<evidence type="ECO:0000256" key="1">
    <source>
        <dbReference type="SAM" id="SignalP"/>
    </source>
</evidence>
<dbReference type="InterPro" id="IPR058961">
    <property type="entry name" value="YafT"/>
</dbReference>
<keyword evidence="3" id="KW-1185">Reference proteome</keyword>